<organism evidence="1 2">
    <name type="scientific">Allacma fusca</name>
    <dbReference type="NCBI Taxonomy" id="39272"/>
    <lineage>
        <taxon>Eukaryota</taxon>
        <taxon>Metazoa</taxon>
        <taxon>Ecdysozoa</taxon>
        <taxon>Arthropoda</taxon>
        <taxon>Hexapoda</taxon>
        <taxon>Collembola</taxon>
        <taxon>Symphypleona</taxon>
        <taxon>Sminthuridae</taxon>
        <taxon>Allacma</taxon>
    </lineage>
</organism>
<dbReference type="Proteomes" id="UP000708208">
    <property type="component" value="Unassembled WGS sequence"/>
</dbReference>
<evidence type="ECO:0000313" key="1">
    <source>
        <dbReference type="EMBL" id="CAG7731871.1"/>
    </source>
</evidence>
<reference evidence="1" key="1">
    <citation type="submission" date="2021-06" db="EMBL/GenBank/DDBJ databases">
        <authorList>
            <person name="Hodson N. C."/>
            <person name="Mongue J. A."/>
            <person name="Jaron S. K."/>
        </authorList>
    </citation>
    <scope>NUCLEOTIDE SEQUENCE</scope>
</reference>
<dbReference type="EMBL" id="CAJVCH010220483">
    <property type="protein sequence ID" value="CAG7731871.1"/>
    <property type="molecule type" value="Genomic_DNA"/>
</dbReference>
<protein>
    <submittedName>
        <fullName evidence="1">Uncharacterized protein</fullName>
    </submittedName>
</protein>
<name>A0A8J2PCE6_9HEXA</name>
<proteinExistence type="predicted"/>
<dbReference type="AlphaFoldDB" id="A0A8J2PCE6"/>
<sequence length="121" mass="13749">AVRGGGGRGGRSNQLLDCVNRWDRYCPWCGHVIWDSALERPRQCPNNRCLRLLHMGTPMANGFKRCPRCWLLTHRSFLVCEACGRHRLAHEVHLNNVKLEGVDPIFLNIQPQQPAAPQPDS</sequence>
<feature type="non-terminal residue" evidence="1">
    <location>
        <position position="1"/>
    </location>
</feature>
<keyword evidence="2" id="KW-1185">Reference proteome</keyword>
<comment type="caution">
    <text evidence="1">The sequence shown here is derived from an EMBL/GenBank/DDBJ whole genome shotgun (WGS) entry which is preliminary data.</text>
</comment>
<accession>A0A8J2PCE6</accession>
<evidence type="ECO:0000313" key="2">
    <source>
        <dbReference type="Proteomes" id="UP000708208"/>
    </source>
</evidence>
<gene>
    <name evidence="1" type="ORF">AFUS01_LOCUS20430</name>
</gene>